<dbReference type="EMBL" id="KZ821218">
    <property type="protein sequence ID" value="PYH49787.1"/>
    <property type="molecule type" value="Genomic_DNA"/>
</dbReference>
<evidence type="ECO:0000313" key="2">
    <source>
        <dbReference type="Proteomes" id="UP000248349"/>
    </source>
</evidence>
<sequence length="153" mass="17826">MTVVDRLSIYCQYMREPRIFIDVASPCQKHILDVNQDRSMRSHNQPPAHYFETRGEIFEKREVCLNGSRCMVGRCCREVCSWNCGGLDQGGFGWDLGLQCQFKGNVFIGWAVIILATPARLRVHRPHLLQHRHLERLDTQRLCRNDAYVDVLH</sequence>
<evidence type="ECO:0000313" key="1">
    <source>
        <dbReference type="EMBL" id="PYH49787.1"/>
    </source>
</evidence>
<dbReference type="RefSeq" id="XP_025435769.1">
    <property type="nucleotide sequence ID" value="XM_025580005.1"/>
</dbReference>
<gene>
    <name evidence="1" type="ORF">BP01DRAFT_6611</name>
</gene>
<dbReference type="AlphaFoldDB" id="A0A318ZRT5"/>
<keyword evidence="2" id="KW-1185">Reference proteome</keyword>
<accession>A0A318ZRT5</accession>
<dbReference type="OrthoDB" id="4509553at2759"/>
<proteinExistence type="predicted"/>
<reference evidence="1 2" key="1">
    <citation type="submission" date="2016-12" db="EMBL/GenBank/DDBJ databases">
        <title>The genomes of Aspergillus section Nigri reveals drivers in fungal speciation.</title>
        <authorList>
            <consortium name="DOE Joint Genome Institute"/>
            <person name="Vesth T.C."/>
            <person name="Nybo J."/>
            <person name="Theobald S."/>
            <person name="Brandl J."/>
            <person name="Frisvad J.C."/>
            <person name="Nielsen K.F."/>
            <person name="Lyhne E.K."/>
            <person name="Kogle M.E."/>
            <person name="Kuo A."/>
            <person name="Riley R."/>
            <person name="Clum A."/>
            <person name="Nolan M."/>
            <person name="Lipzen A."/>
            <person name="Salamov A."/>
            <person name="Henrissat B."/>
            <person name="Wiebenga A."/>
            <person name="De Vries R.P."/>
            <person name="Grigoriev I.V."/>
            <person name="Mortensen U.H."/>
            <person name="Andersen M.R."/>
            <person name="Baker S.E."/>
        </authorList>
    </citation>
    <scope>NUCLEOTIDE SEQUENCE [LARGE SCALE GENOMIC DNA]</scope>
    <source>
        <strain evidence="1 2">JOP 1030-1</strain>
    </source>
</reference>
<name>A0A318ZRT5_9EURO</name>
<protein>
    <submittedName>
        <fullName evidence="1">Uncharacterized protein</fullName>
    </submittedName>
</protein>
<organism evidence="1 2">
    <name type="scientific">Aspergillus saccharolyticus JOP 1030-1</name>
    <dbReference type="NCBI Taxonomy" id="1450539"/>
    <lineage>
        <taxon>Eukaryota</taxon>
        <taxon>Fungi</taxon>
        <taxon>Dikarya</taxon>
        <taxon>Ascomycota</taxon>
        <taxon>Pezizomycotina</taxon>
        <taxon>Eurotiomycetes</taxon>
        <taxon>Eurotiomycetidae</taxon>
        <taxon>Eurotiales</taxon>
        <taxon>Aspergillaceae</taxon>
        <taxon>Aspergillus</taxon>
        <taxon>Aspergillus subgen. Circumdati</taxon>
    </lineage>
</organism>
<dbReference type="GeneID" id="37081234"/>
<dbReference type="STRING" id="1450539.A0A318ZRT5"/>
<dbReference type="Proteomes" id="UP000248349">
    <property type="component" value="Unassembled WGS sequence"/>
</dbReference>